<dbReference type="PANTHER" id="PTHR10443:SF12">
    <property type="entry name" value="DIPEPTIDASE"/>
    <property type="match status" value="1"/>
</dbReference>
<dbReference type="Pfam" id="PF01244">
    <property type="entry name" value="Peptidase_M19"/>
    <property type="match status" value="1"/>
</dbReference>
<dbReference type="SUPFAM" id="SSF51556">
    <property type="entry name" value="Metallo-dependent hydrolases"/>
    <property type="match status" value="1"/>
</dbReference>
<reference evidence="2" key="1">
    <citation type="journal article" date="2021" name="Int. J. Syst. Evol. Microbiol.">
        <title>Actinocatenispora comari sp. nov., an endophytic actinomycete isolated from aerial parts of Comarum salesowianum.</title>
        <authorList>
            <person name="Oyunbileg N."/>
            <person name="Iizaka Y."/>
            <person name="Hamada M."/>
            <person name="Davaapurev B.O."/>
            <person name="Fukumoto A."/>
            <person name="Tsetseg B."/>
            <person name="Kato F."/>
            <person name="Tamura T."/>
            <person name="Batkhuu J."/>
            <person name="Anzai Y."/>
        </authorList>
    </citation>
    <scope>NUCLEOTIDE SEQUENCE [LARGE SCALE GENOMIC DNA]</scope>
    <source>
        <strain evidence="2">NUM-2625</strain>
    </source>
</reference>
<dbReference type="InterPro" id="IPR032466">
    <property type="entry name" value="Metal_Hydrolase"/>
</dbReference>
<dbReference type="GO" id="GO:0006508">
    <property type="term" value="P:proteolysis"/>
    <property type="evidence" value="ECO:0007669"/>
    <property type="project" value="InterPro"/>
</dbReference>
<evidence type="ECO:0000313" key="1">
    <source>
        <dbReference type="EMBL" id="GIL25334.1"/>
    </source>
</evidence>
<keyword evidence="2" id="KW-1185">Reference proteome</keyword>
<dbReference type="RefSeq" id="WP_207122965.1">
    <property type="nucleotide sequence ID" value="NZ_BOPO01000006.1"/>
</dbReference>
<comment type="caution">
    <text evidence="1">The sequence shown here is derived from an EMBL/GenBank/DDBJ whole genome shotgun (WGS) entry which is preliminary data.</text>
</comment>
<evidence type="ECO:0000313" key="2">
    <source>
        <dbReference type="Proteomes" id="UP000614996"/>
    </source>
</evidence>
<dbReference type="InterPro" id="IPR008257">
    <property type="entry name" value="Pept_M19"/>
</dbReference>
<dbReference type="EMBL" id="BOPO01000006">
    <property type="protein sequence ID" value="GIL25334.1"/>
    <property type="molecule type" value="Genomic_DNA"/>
</dbReference>
<sequence length="349" mass="37991">MQLQLTTEQHKRAEAVHASALVTDMAWATNPAWPTPLIDGRYALERAAAGGVSAANVTVVAYGASFRDAIKEINSLRRLIADRSDVALLVQTTADLDQAKQEGKIGIIVGFQTGSPLEDDWANTLPVLQLLGLRVMQLTYNEHNLIGSGCLEPDDRGLTAYGNQVINALNEQGVIIDLAHVGMRTAADAVERSAQPVIVSHANARALFPHPRNLPDDLMRLVAEHGGVIGTTAWDVLCRRDSKERPDLGACLDNIAYVADLVGVDHVGIGTDNNENFRALPMRSDFAVQYLQDDDTSTPLGLDGFSWMDEFVNLTRGLVQRGFSDEDCAKILGGNFRRVADSVWHKEAQ</sequence>
<name>A0A8J4A5F0_9ACTN</name>
<dbReference type="Gene3D" id="3.20.20.140">
    <property type="entry name" value="Metal-dependent hydrolases"/>
    <property type="match status" value="1"/>
</dbReference>
<dbReference type="Proteomes" id="UP000614996">
    <property type="component" value="Unassembled WGS sequence"/>
</dbReference>
<proteinExistence type="predicted"/>
<organism evidence="1 2">
    <name type="scientific">Actinocatenispora comari</name>
    <dbReference type="NCBI Taxonomy" id="2807577"/>
    <lineage>
        <taxon>Bacteria</taxon>
        <taxon>Bacillati</taxon>
        <taxon>Actinomycetota</taxon>
        <taxon>Actinomycetes</taxon>
        <taxon>Micromonosporales</taxon>
        <taxon>Micromonosporaceae</taxon>
        <taxon>Actinocatenispora</taxon>
    </lineage>
</organism>
<accession>A0A8J4A5F0</accession>
<dbReference type="GO" id="GO:0070573">
    <property type="term" value="F:metallodipeptidase activity"/>
    <property type="evidence" value="ECO:0007669"/>
    <property type="project" value="InterPro"/>
</dbReference>
<dbReference type="AlphaFoldDB" id="A0A8J4A5F0"/>
<gene>
    <name evidence="1" type="ORF">NUM_05890</name>
</gene>
<protein>
    <submittedName>
        <fullName evidence="1">Membrane dipeptidase</fullName>
    </submittedName>
</protein>
<dbReference type="PANTHER" id="PTHR10443">
    <property type="entry name" value="MICROSOMAL DIPEPTIDASE"/>
    <property type="match status" value="1"/>
</dbReference>
<dbReference type="PROSITE" id="PS51365">
    <property type="entry name" value="RENAL_DIPEPTIDASE_2"/>
    <property type="match status" value="1"/>
</dbReference>